<dbReference type="EMBL" id="CAAALY010004328">
    <property type="protein sequence ID" value="VEL08591.1"/>
    <property type="molecule type" value="Genomic_DNA"/>
</dbReference>
<gene>
    <name evidence="2" type="ORF">PXEA_LOCUS2031</name>
</gene>
<proteinExistence type="predicted"/>
<feature type="region of interest" description="Disordered" evidence="1">
    <location>
        <begin position="184"/>
        <end position="215"/>
    </location>
</feature>
<reference evidence="2" key="1">
    <citation type="submission" date="2018-11" db="EMBL/GenBank/DDBJ databases">
        <authorList>
            <consortium name="Pathogen Informatics"/>
        </authorList>
    </citation>
    <scope>NUCLEOTIDE SEQUENCE</scope>
</reference>
<organism evidence="2 3">
    <name type="scientific">Protopolystoma xenopodis</name>
    <dbReference type="NCBI Taxonomy" id="117903"/>
    <lineage>
        <taxon>Eukaryota</taxon>
        <taxon>Metazoa</taxon>
        <taxon>Spiralia</taxon>
        <taxon>Lophotrochozoa</taxon>
        <taxon>Platyhelminthes</taxon>
        <taxon>Monogenea</taxon>
        <taxon>Polyopisthocotylea</taxon>
        <taxon>Polystomatidea</taxon>
        <taxon>Polystomatidae</taxon>
        <taxon>Protopolystoma</taxon>
    </lineage>
</organism>
<evidence type="ECO:0000256" key="1">
    <source>
        <dbReference type="SAM" id="MobiDB-lite"/>
    </source>
</evidence>
<evidence type="ECO:0000313" key="3">
    <source>
        <dbReference type="Proteomes" id="UP000784294"/>
    </source>
</evidence>
<accession>A0A448WCS2</accession>
<protein>
    <submittedName>
        <fullName evidence="2">Uncharacterized protein</fullName>
    </submittedName>
</protein>
<evidence type="ECO:0000313" key="2">
    <source>
        <dbReference type="EMBL" id="VEL08591.1"/>
    </source>
</evidence>
<keyword evidence="3" id="KW-1185">Reference proteome</keyword>
<sequence length="215" mass="23699">MLSGETAPQAAWLAEVRRDLADRHAEFSFLQIALWRQTAGLRTPVRGSGKLSRAGTNGKVNVDVSAESVMLLPGDSGQSRAPNDAGLLLRYLYPRITRSGQTISDELDRLRGVQTQVDRRHAQLTQQMRRRRGQLVDGLLAGHIAVQTLLEMAEKNDSLIGRLVKARPLFAQLRRIIMAGPDDAITALPTSRSKPESEEEEDKDGGEMRNGYSTA</sequence>
<comment type="caution">
    <text evidence="2">The sequence shown here is derived from an EMBL/GenBank/DDBJ whole genome shotgun (WGS) entry which is preliminary data.</text>
</comment>
<dbReference type="OrthoDB" id="6235619at2759"/>
<name>A0A448WCS2_9PLAT</name>
<dbReference type="Proteomes" id="UP000784294">
    <property type="component" value="Unassembled WGS sequence"/>
</dbReference>
<dbReference type="AlphaFoldDB" id="A0A448WCS2"/>